<keyword evidence="3" id="KW-1185">Reference proteome</keyword>
<evidence type="ECO:0008006" key="4">
    <source>
        <dbReference type="Google" id="ProtNLM"/>
    </source>
</evidence>
<evidence type="ECO:0000313" key="3">
    <source>
        <dbReference type="Proteomes" id="UP000443843"/>
    </source>
</evidence>
<gene>
    <name evidence="2" type="ORF">GLS40_00840</name>
</gene>
<protein>
    <recommendedName>
        <fullName evidence="4">DUF2125 domain-containing protein</fullName>
    </recommendedName>
</protein>
<feature type="chain" id="PRO_5032963423" description="DUF2125 domain-containing protein" evidence="1">
    <location>
        <begin position="31"/>
        <end position="519"/>
    </location>
</feature>
<sequence>MIDTFTPAAATRSGLAVLACLAAFSAPARADLTAADVWEQWRDYLEGFGYMVTADESGSGDTLVIDNLKMTISMEEGGGTSTVTMNMGQMTLTGMPDGSVDISLPASLPMSLVVDGVASEEPVKVDLDYTTAGFAMKASGTPEATTYTYSADSIGIVLKGVEAEGKPMDLGTVDFTLAGIEGVTAMETENGTSAQQRMSAESLNYTVDITSPDPAEPGTLKMTGMASGLSFDGTFDIPDGVDLNDMAAALKAGYGMDGAFVYEGGNSSLSFDDGADSFTSQSSSSGGEVGFAMDIDGLSYSVRSDDTKISVAGSSIPFPVVIESTELGLHLALPVAQSDEMKTFAAGLTLAEVSIPAELWMAFDPTGKLPHDPVTISLDLSGVGRLFVDLFDEKQMVQLGSTGGTPGEVQSVKLENLLVEALGASIEAVADLDVDNNAMSPLGPFPNVFGTANINLIGVKSLLSTLSDMGLVPPGQAMMASGMISELAEQVSGPDDLAAEIVLSPQGALSVNGKTIPLQ</sequence>
<dbReference type="AlphaFoldDB" id="A0A844W772"/>
<organism evidence="2 3">
    <name type="scientific">Pseudooceanicola pacificus</name>
    <dbReference type="NCBI Taxonomy" id="2676438"/>
    <lineage>
        <taxon>Bacteria</taxon>
        <taxon>Pseudomonadati</taxon>
        <taxon>Pseudomonadota</taxon>
        <taxon>Alphaproteobacteria</taxon>
        <taxon>Rhodobacterales</taxon>
        <taxon>Paracoccaceae</taxon>
        <taxon>Pseudooceanicola</taxon>
    </lineage>
</organism>
<evidence type="ECO:0000313" key="2">
    <source>
        <dbReference type="EMBL" id="MWB76563.1"/>
    </source>
</evidence>
<feature type="signal peptide" evidence="1">
    <location>
        <begin position="1"/>
        <end position="30"/>
    </location>
</feature>
<evidence type="ECO:0000256" key="1">
    <source>
        <dbReference type="SAM" id="SignalP"/>
    </source>
</evidence>
<reference evidence="2 3" key="1">
    <citation type="submission" date="2019-11" db="EMBL/GenBank/DDBJ databases">
        <title>Pseudooceanicola pacifica sp. nov., isolated from deep-sea sediment of the Pacific Ocean.</title>
        <authorList>
            <person name="Lyu L."/>
        </authorList>
    </citation>
    <scope>NUCLEOTIDE SEQUENCE [LARGE SCALE GENOMIC DNA]</scope>
    <source>
        <strain evidence="2 3">216_PA32_1</strain>
    </source>
</reference>
<dbReference type="RefSeq" id="WP_160380708.1">
    <property type="nucleotide sequence ID" value="NZ_WNXQ01000001.1"/>
</dbReference>
<keyword evidence="1" id="KW-0732">Signal</keyword>
<dbReference type="EMBL" id="WNXQ01000001">
    <property type="protein sequence ID" value="MWB76563.1"/>
    <property type="molecule type" value="Genomic_DNA"/>
</dbReference>
<accession>A0A844W772</accession>
<dbReference type="Proteomes" id="UP000443843">
    <property type="component" value="Unassembled WGS sequence"/>
</dbReference>
<name>A0A844W772_9RHOB</name>
<comment type="caution">
    <text evidence="2">The sequence shown here is derived from an EMBL/GenBank/DDBJ whole genome shotgun (WGS) entry which is preliminary data.</text>
</comment>
<proteinExistence type="predicted"/>